<keyword evidence="3" id="KW-1185">Reference proteome</keyword>
<keyword evidence="1" id="KW-0812">Transmembrane</keyword>
<dbReference type="AlphaFoldDB" id="A0A4Y8ZNF8"/>
<evidence type="ECO:0000313" key="3">
    <source>
        <dbReference type="Proteomes" id="UP000298213"/>
    </source>
</evidence>
<protein>
    <recommendedName>
        <fullName evidence="4">ZIP Zinc transporter</fullName>
    </recommendedName>
</protein>
<feature type="transmembrane region" description="Helical" evidence="1">
    <location>
        <begin position="115"/>
        <end position="134"/>
    </location>
</feature>
<name>A0A4Y8ZNF8_9SPHN</name>
<dbReference type="OrthoDB" id="21325at2"/>
<organism evidence="2 3">
    <name type="scientific">Sphingomonas parva</name>
    <dbReference type="NCBI Taxonomy" id="2555898"/>
    <lineage>
        <taxon>Bacteria</taxon>
        <taxon>Pseudomonadati</taxon>
        <taxon>Pseudomonadota</taxon>
        <taxon>Alphaproteobacteria</taxon>
        <taxon>Sphingomonadales</taxon>
        <taxon>Sphingomonadaceae</taxon>
        <taxon>Sphingomonas</taxon>
    </lineage>
</organism>
<gene>
    <name evidence="2" type="ORF">E2493_14290</name>
</gene>
<keyword evidence="1" id="KW-1133">Transmembrane helix</keyword>
<reference evidence="2 3" key="1">
    <citation type="submission" date="2019-03" db="EMBL/GenBank/DDBJ databases">
        <title>Genome sequence of Sphingomonas sp. 17J27-24.</title>
        <authorList>
            <person name="Kim M."/>
            <person name="Maeng S."/>
            <person name="Sathiyaraj S."/>
        </authorList>
    </citation>
    <scope>NUCLEOTIDE SEQUENCE [LARGE SCALE GENOMIC DNA]</scope>
    <source>
        <strain evidence="2 3">17J27-24</strain>
    </source>
</reference>
<feature type="transmembrane region" description="Helical" evidence="1">
    <location>
        <begin position="35"/>
        <end position="56"/>
    </location>
</feature>
<sequence length="245" mass="26731">MPNLLLTGIIAAAFALVHIVGKDLRFLQRTPRSIWLSLAGGVSLAYVFVHLLPELAEWQKASARHIGANAFAVESHIYLAALLGLVVFYGLDRLVRQSKRKNRDVGQPGSSPRVFWIHLSSYAVYSVLIGYLLVHREEADLRGLVIYAIALGLHFVVNDQGLREYHGDAYDRTGRWLLAAAPPLGWLIGTGFALSPLLIALVFGFLAGGLVLNVLKEELPEDRESRFGALAAGAAGFALLLLIAR</sequence>
<evidence type="ECO:0000256" key="1">
    <source>
        <dbReference type="SAM" id="Phobius"/>
    </source>
</evidence>
<dbReference type="Proteomes" id="UP000298213">
    <property type="component" value="Unassembled WGS sequence"/>
</dbReference>
<feature type="transmembrane region" description="Helical" evidence="1">
    <location>
        <begin position="227"/>
        <end position="244"/>
    </location>
</feature>
<dbReference type="RefSeq" id="WP_135087956.1">
    <property type="nucleotide sequence ID" value="NZ_SPDV01000029.1"/>
</dbReference>
<keyword evidence="1" id="KW-0472">Membrane</keyword>
<evidence type="ECO:0000313" key="2">
    <source>
        <dbReference type="EMBL" id="TFI57538.1"/>
    </source>
</evidence>
<dbReference type="EMBL" id="SPDV01000029">
    <property type="protein sequence ID" value="TFI57538.1"/>
    <property type="molecule type" value="Genomic_DNA"/>
</dbReference>
<feature type="transmembrane region" description="Helical" evidence="1">
    <location>
        <begin position="186"/>
        <end position="215"/>
    </location>
</feature>
<comment type="caution">
    <text evidence="2">The sequence shown here is derived from an EMBL/GenBank/DDBJ whole genome shotgun (WGS) entry which is preliminary data.</text>
</comment>
<feature type="transmembrane region" description="Helical" evidence="1">
    <location>
        <begin position="77"/>
        <end position="95"/>
    </location>
</feature>
<proteinExistence type="predicted"/>
<evidence type="ECO:0008006" key="4">
    <source>
        <dbReference type="Google" id="ProtNLM"/>
    </source>
</evidence>
<accession>A0A4Y8ZNF8</accession>